<gene>
    <name evidence="3" type="ORF">NXF25_017520</name>
</gene>
<dbReference type="EMBL" id="JAOTOJ010000017">
    <property type="protein sequence ID" value="KAK9391933.1"/>
    <property type="molecule type" value="Genomic_DNA"/>
</dbReference>
<feature type="region of interest" description="Disordered" evidence="1">
    <location>
        <begin position="13"/>
        <end position="133"/>
    </location>
</feature>
<dbReference type="SUPFAM" id="SSF48065">
    <property type="entry name" value="DBL homology domain (DH-domain)"/>
    <property type="match status" value="1"/>
</dbReference>
<dbReference type="Pfam" id="PF00621">
    <property type="entry name" value="RhoGEF"/>
    <property type="match status" value="1"/>
</dbReference>
<dbReference type="PROSITE" id="PS51257">
    <property type="entry name" value="PROKAR_LIPOPROTEIN"/>
    <property type="match status" value="1"/>
</dbReference>
<dbReference type="PANTHER" id="PTHR12845:SF9">
    <property type="entry name" value="RHO GUANINE NUCLEOTIDE EXCHANGE FACTOR 5-LIKE"/>
    <property type="match status" value="1"/>
</dbReference>
<name>A0AAW1AQ19_CROAD</name>
<dbReference type="InterPro" id="IPR011993">
    <property type="entry name" value="PH-like_dom_sf"/>
</dbReference>
<dbReference type="GO" id="GO:0005737">
    <property type="term" value="C:cytoplasm"/>
    <property type="evidence" value="ECO:0007669"/>
    <property type="project" value="TreeGrafter"/>
</dbReference>
<feature type="compositionally biased region" description="Polar residues" evidence="1">
    <location>
        <begin position="18"/>
        <end position="27"/>
    </location>
</feature>
<dbReference type="Proteomes" id="UP001474421">
    <property type="component" value="Unassembled WGS sequence"/>
</dbReference>
<feature type="compositionally biased region" description="Basic and acidic residues" evidence="1">
    <location>
        <begin position="99"/>
        <end position="114"/>
    </location>
</feature>
<dbReference type="InterPro" id="IPR035899">
    <property type="entry name" value="DBL_dom_sf"/>
</dbReference>
<keyword evidence="4" id="KW-1185">Reference proteome</keyword>
<proteinExistence type="predicted"/>
<dbReference type="InterPro" id="IPR000219">
    <property type="entry name" value="DH_dom"/>
</dbReference>
<dbReference type="PANTHER" id="PTHR12845">
    <property type="entry name" value="GUANINE NUCLEOTIDE EXCHANGE FACTOR"/>
    <property type="match status" value="1"/>
</dbReference>
<feature type="domain" description="DH" evidence="2">
    <location>
        <begin position="186"/>
        <end position="370"/>
    </location>
</feature>
<feature type="compositionally biased region" description="Polar residues" evidence="1">
    <location>
        <begin position="43"/>
        <end position="68"/>
    </location>
</feature>
<sequence>METTEVKMLAFPKPLQAVSPSGLTASSCAARRTHKGGCPSLPSPSCQGLSETPEPTQRSPAMASQNPAPQAPQESLPEVRAQPRLRPGTRILWRSSGKGAKEADHQQRRSKDEPVSQTPGMHRPKVPEKQPRALPVGAGFSTAALLSSALLGAASFSPQRDYSFWQEIPEVKSRGLLEGLPLQQRHLQEAMFEVITSEASYLRSLRVALFHFQLSPALRGALAGAQLQQLFSNLSQVKDTSERFLLQLEDHLDQDVFLSGLGEVVLKHCPAFHRVYVPYVTNQMYQEQLMQWLMKGNSRFTQVLRALEEHPICQRQPLKAFLVLPFQRITRLKILLQNILKWARPESELAKSVGLAHEAVGEIVSQCNENVQLMKQKEELVSLEKRMDFSKVNPLPHFSQGRWLVREGELRQVLVQEAGLGYRPQVSMKPIHLHLFNDLLLLSHLKEDGRFLVKDYAWTGHVKAELFKAKPLGLPGWTFYLSIAQNHRDESREVILKAESEAQRQDWISWLASR</sequence>
<dbReference type="PROSITE" id="PS50010">
    <property type="entry name" value="DH_2"/>
    <property type="match status" value="1"/>
</dbReference>
<dbReference type="SMART" id="SM00325">
    <property type="entry name" value="RhoGEF"/>
    <property type="match status" value="1"/>
</dbReference>
<dbReference type="Gene3D" id="1.20.900.10">
    <property type="entry name" value="Dbl homology (DH) domain"/>
    <property type="match status" value="1"/>
</dbReference>
<evidence type="ECO:0000313" key="4">
    <source>
        <dbReference type="Proteomes" id="UP001474421"/>
    </source>
</evidence>
<evidence type="ECO:0000259" key="2">
    <source>
        <dbReference type="PROSITE" id="PS50010"/>
    </source>
</evidence>
<evidence type="ECO:0000256" key="1">
    <source>
        <dbReference type="SAM" id="MobiDB-lite"/>
    </source>
</evidence>
<dbReference type="InterPro" id="IPR047271">
    <property type="entry name" value="Ephexin-like"/>
</dbReference>
<comment type="caution">
    <text evidence="3">The sequence shown here is derived from an EMBL/GenBank/DDBJ whole genome shotgun (WGS) entry which is preliminary data.</text>
</comment>
<dbReference type="Gene3D" id="2.30.29.30">
    <property type="entry name" value="Pleckstrin-homology domain (PH domain)/Phosphotyrosine-binding domain (PTB)"/>
    <property type="match status" value="1"/>
</dbReference>
<protein>
    <submittedName>
        <fullName evidence="3">Rho guanine nucleotide exchange factor 19-like</fullName>
    </submittedName>
</protein>
<accession>A0AAW1AQ19</accession>
<dbReference type="CDD" id="cd00160">
    <property type="entry name" value="RhoGEF"/>
    <property type="match status" value="1"/>
</dbReference>
<evidence type="ECO:0000313" key="3">
    <source>
        <dbReference type="EMBL" id="KAK9391933.1"/>
    </source>
</evidence>
<dbReference type="GO" id="GO:0005634">
    <property type="term" value="C:nucleus"/>
    <property type="evidence" value="ECO:0007669"/>
    <property type="project" value="TreeGrafter"/>
</dbReference>
<dbReference type="AlphaFoldDB" id="A0AAW1AQ19"/>
<organism evidence="3 4">
    <name type="scientific">Crotalus adamanteus</name>
    <name type="common">Eastern diamondback rattlesnake</name>
    <dbReference type="NCBI Taxonomy" id="8729"/>
    <lineage>
        <taxon>Eukaryota</taxon>
        <taxon>Metazoa</taxon>
        <taxon>Chordata</taxon>
        <taxon>Craniata</taxon>
        <taxon>Vertebrata</taxon>
        <taxon>Euteleostomi</taxon>
        <taxon>Lepidosauria</taxon>
        <taxon>Squamata</taxon>
        <taxon>Bifurcata</taxon>
        <taxon>Unidentata</taxon>
        <taxon>Episquamata</taxon>
        <taxon>Toxicofera</taxon>
        <taxon>Serpentes</taxon>
        <taxon>Colubroidea</taxon>
        <taxon>Viperidae</taxon>
        <taxon>Crotalinae</taxon>
        <taxon>Crotalus</taxon>
    </lineage>
</organism>
<reference evidence="3 4" key="1">
    <citation type="journal article" date="2024" name="Proc. Natl. Acad. Sci. U.S.A.">
        <title>The genetic regulatory architecture and epigenomic basis for age-related changes in rattlesnake venom.</title>
        <authorList>
            <person name="Hogan M.P."/>
            <person name="Holding M.L."/>
            <person name="Nystrom G.S."/>
            <person name="Colston T.J."/>
            <person name="Bartlett D.A."/>
            <person name="Mason A.J."/>
            <person name="Ellsworth S.A."/>
            <person name="Rautsaw R.M."/>
            <person name="Lawrence K.C."/>
            <person name="Strickland J.L."/>
            <person name="He B."/>
            <person name="Fraser P."/>
            <person name="Margres M.J."/>
            <person name="Gilbert D.M."/>
            <person name="Gibbs H.L."/>
            <person name="Parkinson C.L."/>
            <person name="Rokyta D.R."/>
        </authorList>
    </citation>
    <scope>NUCLEOTIDE SEQUENCE [LARGE SCALE GENOMIC DNA]</scope>
    <source>
        <strain evidence="3">DRR0105</strain>
    </source>
</reference>
<dbReference type="SUPFAM" id="SSF50729">
    <property type="entry name" value="PH domain-like"/>
    <property type="match status" value="1"/>
</dbReference>
<dbReference type="GO" id="GO:0005085">
    <property type="term" value="F:guanyl-nucleotide exchange factor activity"/>
    <property type="evidence" value="ECO:0007669"/>
    <property type="project" value="InterPro"/>
</dbReference>